<sequence length="398" mass="43648">MIEAAMYVALGFCAATLLVLAILPAIYRRSVRLTREALEAVNPATYAEVRASHDYDRATHALKQLRLEQTIEKEREQSVRNRLEAGRLTTEIVKTKAAHERELSTLRVELEKALQSQAGTKGKDLIAEMESLRHQLNETEFALGSTRAELNLLKSQTDGQPIQAQSWLPADDAMSLATITSLESQLATARKRLAQLEGNGGLPADPLLPVSAQELQSAMVQLEADLVDAEAQFITAQAEVTRLTILLDQSDRPVDEHIQRLERELEWADAEKARLTALVHQRNRALNRARLQVQQLRKDLRASPDLKELRSGLLEISARILDPENKTERAAAPDGSTETAAAIPNPEHNDIPHALVSRIVNASRANAMEEAASTEVSNPEQSATPGGKTGTSSAKDVA</sequence>
<name>A0ABR9CSN1_9HYPH</name>
<keyword evidence="3" id="KW-0812">Transmembrane</keyword>
<dbReference type="EMBL" id="JACYXI010000015">
    <property type="protein sequence ID" value="MBD8893748.1"/>
    <property type="molecule type" value="Genomic_DNA"/>
</dbReference>
<gene>
    <name evidence="4" type="ORF">IG616_19560</name>
</gene>
<feature type="region of interest" description="Disordered" evidence="2">
    <location>
        <begin position="366"/>
        <end position="398"/>
    </location>
</feature>
<protein>
    <submittedName>
        <fullName evidence="4">Uncharacterized protein</fullName>
    </submittedName>
</protein>
<keyword evidence="5" id="KW-1185">Reference proteome</keyword>
<organism evidence="4 5">
    <name type="scientific">Roseibium litorale</name>
    <dbReference type="NCBI Taxonomy" id="2803841"/>
    <lineage>
        <taxon>Bacteria</taxon>
        <taxon>Pseudomonadati</taxon>
        <taxon>Pseudomonadota</taxon>
        <taxon>Alphaproteobacteria</taxon>
        <taxon>Hyphomicrobiales</taxon>
        <taxon>Stappiaceae</taxon>
        <taxon>Roseibium</taxon>
    </lineage>
</organism>
<keyword evidence="3" id="KW-1133">Transmembrane helix</keyword>
<feature type="transmembrane region" description="Helical" evidence="3">
    <location>
        <begin position="6"/>
        <end position="27"/>
    </location>
</feature>
<feature type="coiled-coil region" evidence="1">
    <location>
        <begin position="179"/>
        <end position="299"/>
    </location>
</feature>
<comment type="caution">
    <text evidence="4">The sequence shown here is derived from an EMBL/GenBank/DDBJ whole genome shotgun (WGS) entry which is preliminary data.</text>
</comment>
<proteinExistence type="predicted"/>
<evidence type="ECO:0000256" key="2">
    <source>
        <dbReference type="SAM" id="MobiDB-lite"/>
    </source>
</evidence>
<keyword evidence="3" id="KW-0472">Membrane</keyword>
<dbReference type="RefSeq" id="WP_192150027.1">
    <property type="nucleotide sequence ID" value="NZ_JACYXI010000015.1"/>
</dbReference>
<keyword evidence="1" id="KW-0175">Coiled coil</keyword>
<evidence type="ECO:0000256" key="1">
    <source>
        <dbReference type="SAM" id="Coils"/>
    </source>
</evidence>
<evidence type="ECO:0000313" key="5">
    <source>
        <dbReference type="Proteomes" id="UP000632063"/>
    </source>
</evidence>
<feature type="region of interest" description="Disordered" evidence="2">
    <location>
        <begin position="324"/>
        <end position="350"/>
    </location>
</feature>
<evidence type="ECO:0000256" key="3">
    <source>
        <dbReference type="SAM" id="Phobius"/>
    </source>
</evidence>
<reference evidence="5" key="1">
    <citation type="submission" date="2020-09" db="EMBL/GenBank/DDBJ databases">
        <title>The genome sequence of strain Labrenzia suaedae 4C16A.</title>
        <authorList>
            <person name="Liu Y."/>
        </authorList>
    </citation>
    <scope>NUCLEOTIDE SEQUENCE [LARGE SCALE GENOMIC DNA]</scope>
    <source>
        <strain evidence="5">4C16A</strain>
    </source>
</reference>
<feature type="compositionally biased region" description="Polar residues" evidence="2">
    <location>
        <begin position="374"/>
        <end position="398"/>
    </location>
</feature>
<evidence type="ECO:0000313" key="4">
    <source>
        <dbReference type="EMBL" id="MBD8893748.1"/>
    </source>
</evidence>
<dbReference type="Proteomes" id="UP000632063">
    <property type="component" value="Unassembled WGS sequence"/>
</dbReference>
<accession>A0ABR9CSN1</accession>
<reference evidence="4 5" key="2">
    <citation type="journal article" date="2021" name="Int. J. Syst. Evol. Microbiol.">
        <title>Roseibium litorale sp. nov., isolated from a tidal flat sediment and proposal for the reclassification of Labrenzia polysiphoniae as Roseibium polysiphoniae comb. nov.</title>
        <authorList>
            <person name="Liu Y."/>
            <person name="Pei T."/>
            <person name="Du J."/>
            <person name="Chao M."/>
            <person name="Deng M.R."/>
            <person name="Zhu H."/>
        </authorList>
    </citation>
    <scope>NUCLEOTIDE SEQUENCE [LARGE SCALE GENOMIC DNA]</scope>
    <source>
        <strain evidence="4 5">4C16A</strain>
    </source>
</reference>